<gene>
    <name evidence="2" type="ORF">FAZ69_21235</name>
</gene>
<comment type="caution">
    <text evidence="2">The sequence shown here is derived from an EMBL/GenBank/DDBJ whole genome shotgun (WGS) entry which is preliminary data.</text>
</comment>
<keyword evidence="3" id="KW-1185">Reference proteome</keyword>
<dbReference type="GO" id="GO:0004568">
    <property type="term" value="F:chitinase activity"/>
    <property type="evidence" value="ECO:0007669"/>
    <property type="project" value="InterPro"/>
</dbReference>
<dbReference type="InterPro" id="IPR023346">
    <property type="entry name" value="Lysozyme-like_dom_sf"/>
</dbReference>
<dbReference type="SUPFAM" id="SSF53955">
    <property type="entry name" value="Lysozyme-like"/>
    <property type="match status" value="1"/>
</dbReference>
<organism evidence="2 3">
    <name type="scientific">Trinickia terrae</name>
    <dbReference type="NCBI Taxonomy" id="2571161"/>
    <lineage>
        <taxon>Bacteria</taxon>
        <taxon>Pseudomonadati</taxon>
        <taxon>Pseudomonadota</taxon>
        <taxon>Betaproteobacteria</taxon>
        <taxon>Burkholderiales</taxon>
        <taxon>Burkholderiaceae</taxon>
        <taxon>Trinickia</taxon>
    </lineage>
</organism>
<reference evidence="2 3" key="1">
    <citation type="submission" date="2019-04" db="EMBL/GenBank/DDBJ databases">
        <title>Trinickia sp. 7GSK02, isolated from subtropical forest soil.</title>
        <authorList>
            <person name="Gao Z.-H."/>
            <person name="Qiu L.-H."/>
        </authorList>
    </citation>
    <scope>NUCLEOTIDE SEQUENCE [LARGE SCALE GENOMIC DNA]</scope>
    <source>
        <strain evidence="2 3">7GSK02</strain>
    </source>
</reference>
<sequence>PYHDAEIERVKKLVWWDEVRNAVKGEFPASPDVFHIHPVAMVGNFSCPHRLNIDKFVELYKQRHSGEFGWYDEKTKTKISLPPLPQRSEENLRTLLHWINDLYIAINQDFSAKYVAYMLATARVESYDWHTKEFFGPISEKISYEDAEYDYGCGDGAKNPARAKKHGNTEIGDGYKYRGRGLVQITWKQNYTAFSSMVGEDLVSNPDEALSWKSAARIMVAGMTNGTFTGYKLADFLDGANSDYISARKIINGADKNWIIADYANHFYKLMEECT</sequence>
<dbReference type="Gene3D" id="1.10.530.10">
    <property type="match status" value="1"/>
</dbReference>
<evidence type="ECO:0000313" key="2">
    <source>
        <dbReference type="EMBL" id="TKC85855.1"/>
    </source>
</evidence>
<name>A0A4U1HVY7_9BURK</name>
<dbReference type="RefSeq" id="WP_304571730.1">
    <property type="nucleotide sequence ID" value="NZ_SWJE01000012.1"/>
</dbReference>
<dbReference type="GO" id="GO:0016998">
    <property type="term" value="P:cell wall macromolecule catabolic process"/>
    <property type="evidence" value="ECO:0007669"/>
    <property type="project" value="InterPro"/>
</dbReference>
<dbReference type="GO" id="GO:0006032">
    <property type="term" value="P:chitin catabolic process"/>
    <property type="evidence" value="ECO:0007669"/>
    <property type="project" value="InterPro"/>
</dbReference>
<protein>
    <submittedName>
        <fullName evidence="2">Lytic transglycosylase domain-containing protein</fullName>
    </submittedName>
</protein>
<dbReference type="EMBL" id="SWJE01000012">
    <property type="protein sequence ID" value="TKC85855.1"/>
    <property type="molecule type" value="Genomic_DNA"/>
</dbReference>
<accession>A0A4U1HVY7</accession>
<dbReference type="Proteomes" id="UP000305539">
    <property type="component" value="Unassembled WGS sequence"/>
</dbReference>
<dbReference type="AlphaFoldDB" id="A0A4U1HVY7"/>
<proteinExistence type="predicted"/>
<feature type="non-terminal residue" evidence="2">
    <location>
        <position position="1"/>
    </location>
</feature>
<dbReference type="Pfam" id="PF00182">
    <property type="entry name" value="Glyco_hydro_19"/>
    <property type="match status" value="1"/>
</dbReference>
<feature type="domain" description="Glycoside hydrolase family 19 catalytic" evidence="1">
    <location>
        <begin position="164"/>
        <end position="208"/>
    </location>
</feature>
<evidence type="ECO:0000259" key="1">
    <source>
        <dbReference type="Pfam" id="PF00182"/>
    </source>
</evidence>
<evidence type="ECO:0000313" key="3">
    <source>
        <dbReference type="Proteomes" id="UP000305539"/>
    </source>
</evidence>
<dbReference type="InterPro" id="IPR000726">
    <property type="entry name" value="Glyco_hydro_19_cat"/>
</dbReference>